<keyword evidence="3" id="KW-1185">Reference proteome</keyword>
<feature type="region of interest" description="Disordered" evidence="1">
    <location>
        <begin position="133"/>
        <end position="241"/>
    </location>
</feature>
<dbReference type="Proteomes" id="UP001215280">
    <property type="component" value="Unassembled WGS sequence"/>
</dbReference>
<gene>
    <name evidence="2" type="ORF">DFH07DRAFT_941520</name>
</gene>
<proteinExistence type="predicted"/>
<feature type="compositionally biased region" description="Basic and acidic residues" evidence="1">
    <location>
        <begin position="152"/>
        <end position="166"/>
    </location>
</feature>
<reference evidence="2" key="1">
    <citation type="submission" date="2023-03" db="EMBL/GenBank/DDBJ databases">
        <title>Massive genome expansion in bonnet fungi (Mycena s.s.) driven by repeated elements and novel gene families across ecological guilds.</title>
        <authorList>
            <consortium name="Lawrence Berkeley National Laboratory"/>
            <person name="Harder C.B."/>
            <person name="Miyauchi S."/>
            <person name="Viragh M."/>
            <person name="Kuo A."/>
            <person name="Thoen E."/>
            <person name="Andreopoulos B."/>
            <person name="Lu D."/>
            <person name="Skrede I."/>
            <person name="Drula E."/>
            <person name="Henrissat B."/>
            <person name="Morin E."/>
            <person name="Kohler A."/>
            <person name="Barry K."/>
            <person name="LaButti K."/>
            <person name="Morin E."/>
            <person name="Salamov A."/>
            <person name="Lipzen A."/>
            <person name="Mereny Z."/>
            <person name="Hegedus B."/>
            <person name="Baldrian P."/>
            <person name="Stursova M."/>
            <person name="Weitz H."/>
            <person name="Taylor A."/>
            <person name="Grigoriev I.V."/>
            <person name="Nagy L.G."/>
            <person name="Martin F."/>
            <person name="Kauserud H."/>
        </authorList>
    </citation>
    <scope>NUCLEOTIDE SEQUENCE</scope>
    <source>
        <strain evidence="2">CBHHK188m</strain>
    </source>
</reference>
<evidence type="ECO:0000313" key="3">
    <source>
        <dbReference type="Proteomes" id="UP001215280"/>
    </source>
</evidence>
<feature type="compositionally biased region" description="Basic residues" evidence="1">
    <location>
        <begin position="175"/>
        <end position="186"/>
    </location>
</feature>
<comment type="caution">
    <text evidence="2">The sequence shown here is derived from an EMBL/GenBank/DDBJ whole genome shotgun (WGS) entry which is preliminary data.</text>
</comment>
<protein>
    <submittedName>
        <fullName evidence="2">Uncharacterized protein</fullName>
    </submittedName>
</protein>
<sequence>MSSNPAHYNTADRVEWERYASNLHKAGAGMGPVPGLPPRGYRECFILTQKFAPLPEHYPNLFIGKADQPAKAPGEVLMSEGAFGSMLESQHRFVHAVLAHTANQGQRAHRVGLGGPPQPADYRPAAYGHHRGYRHGFGRRGTHFRGRGGYGGHRDKPLADRLDGRGSRAGGPRPQKNHRPYHKHTRRDSFASDIAEAGTDVEMEGDAGTEADAETENDSVISVDDIPEEGEELDDGFNNSG</sequence>
<dbReference type="AlphaFoldDB" id="A0AAD7J0S1"/>
<dbReference type="EMBL" id="JARJLG010000075">
    <property type="protein sequence ID" value="KAJ7752250.1"/>
    <property type="molecule type" value="Genomic_DNA"/>
</dbReference>
<name>A0AAD7J0S1_9AGAR</name>
<feature type="compositionally biased region" description="Acidic residues" evidence="1">
    <location>
        <begin position="199"/>
        <end position="217"/>
    </location>
</feature>
<feature type="compositionally biased region" description="Basic residues" evidence="1">
    <location>
        <begin position="133"/>
        <end position="146"/>
    </location>
</feature>
<feature type="compositionally biased region" description="Acidic residues" evidence="1">
    <location>
        <begin position="225"/>
        <end position="235"/>
    </location>
</feature>
<organism evidence="2 3">
    <name type="scientific">Mycena maculata</name>
    <dbReference type="NCBI Taxonomy" id="230809"/>
    <lineage>
        <taxon>Eukaryota</taxon>
        <taxon>Fungi</taxon>
        <taxon>Dikarya</taxon>
        <taxon>Basidiomycota</taxon>
        <taxon>Agaricomycotina</taxon>
        <taxon>Agaricomycetes</taxon>
        <taxon>Agaricomycetidae</taxon>
        <taxon>Agaricales</taxon>
        <taxon>Marasmiineae</taxon>
        <taxon>Mycenaceae</taxon>
        <taxon>Mycena</taxon>
    </lineage>
</organism>
<evidence type="ECO:0000313" key="2">
    <source>
        <dbReference type="EMBL" id="KAJ7752250.1"/>
    </source>
</evidence>
<evidence type="ECO:0000256" key="1">
    <source>
        <dbReference type="SAM" id="MobiDB-lite"/>
    </source>
</evidence>
<accession>A0AAD7J0S1</accession>